<dbReference type="InterPro" id="IPR029058">
    <property type="entry name" value="AB_hydrolase_fold"/>
</dbReference>
<dbReference type="PANTHER" id="PTHR42776">
    <property type="entry name" value="SERINE PEPTIDASE S9 FAMILY MEMBER"/>
    <property type="match status" value="1"/>
</dbReference>
<dbReference type="Pfam" id="PF00326">
    <property type="entry name" value="Peptidase_S9"/>
    <property type="match status" value="1"/>
</dbReference>
<dbReference type="PANTHER" id="PTHR42776:SF4">
    <property type="entry name" value="ACYLAMINO-ACID-RELEASING ENZYME"/>
    <property type="match status" value="1"/>
</dbReference>
<dbReference type="AlphaFoldDB" id="A0A486XMH1"/>
<accession>A0A486XMH1</accession>
<dbReference type="EMBL" id="CAAJGR010000077">
    <property type="protein sequence ID" value="VHO02742.1"/>
    <property type="molecule type" value="Genomic_DNA"/>
</dbReference>
<reference evidence="3" key="1">
    <citation type="submission" date="2019-04" db="EMBL/GenBank/DDBJ databases">
        <authorList>
            <person name="Brambilla D."/>
        </authorList>
    </citation>
    <scope>NUCLEOTIDE SEQUENCE</scope>
    <source>
        <strain evidence="3">BAL1</strain>
    </source>
</reference>
<dbReference type="InterPro" id="IPR001375">
    <property type="entry name" value="Peptidase_S9_cat"/>
</dbReference>
<dbReference type="GO" id="GO:0008242">
    <property type="term" value="F:omega peptidase activity"/>
    <property type="evidence" value="ECO:0007669"/>
    <property type="project" value="UniProtKB-EC"/>
</dbReference>
<gene>
    <name evidence="3" type="ORF">BAL341_987</name>
</gene>
<keyword evidence="1 3" id="KW-0378">Hydrolase</keyword>
<evidence type="ECO:0000259" key="2">
    <source>
        <dbReference type="Pfam" id="PF00326"/>
    </source>
</evidence>
<protein>
    <submittedName>
        <fullName evidence="3">Acylamino-acid-releasing enzyme</fullName>
        <ecNumber evidence="3">3.4.19.1</ecNumber>
    </submittedName>
</protein>
<evidence type="ECO:0000313" key="3">
    <source>
        <dbReference type="EMBL" id="VHO02742.1"/>
    </source>
</evidence>
<organism evidence="3">
    <name type="scientific">Rheinheimera sp. BAL341</name>
    <dbReference type="NCBI Taxonomy" id="1708203"/>
    <lineage>
        <taxon>Bacteria</taxon>
        <taxon>Pseudomonadati</taxon>
        <taxon>Pseudomonadota</taxon>
        <taxon>Gammaproteobacteria</taxon>
        <taxon>Chromatiales</taxon>
        <taxon>Chromatiaceae</taxon>
        <taxon>Rheinheimera</taxon>
    </lineage>
</organism>
<dbReference type="EC" id="3.4.19.1" evidence="3"/>
<dbReference type="Gene3D" id="3.40.50.1820">
    <property type="entry name" value="alpha/beta hydrolase"/>
    <property type="match status" value="1"/>
</dbReference>
<sequence length="343" mass="39563">MKINCIKMFICILAMSFKAYSQKVELDFEGIKSLKSQYDCFSSEFSSYDSWVNFLKSNKESQFKRRGLQDVSKKVDDFVVGFEKMFPRTEYEYAKKNLECRFITYSVGEHDVEGALIIPKLTSEQGGKIPVIIYNRGGTRNLGSLVFGHLAYELFPIAHKGFAIIASNYRDDEQYGSDNINEVTALFDILEEIPSLNSSKVGIYGISRGGLTSWQLAKEIPDRVGAIVTVNGITDFKSWSSERKGIEHNLNQIDGYNENPERVLTQLSPLRWVQKIPNAPILLLHSRDDERVNVMQSLRFSEKLIEYDRFFRMKIFENGGHSLDENRKEALDETVWWFSRYIK</sequence>
<dbReference type="GO" id="GO:0004252">
    <property type="term" value="F:serine-type endopeptidase activity"/>
    <property type="evidence" value="ECO:0007669"/>
    <property type="project" value="TreeGrafter"/>
</dbReference>
<dbReference type="GO" id="GO:0006508">
    <property type="term" value="P:proteolysis"/>
    <property type="evidence" value="ECO:0007669"/>
    <property type="project" value="InterPro"/>
</dbReference>
<proteinExistence type="predicted"/>
<dbReference type="SUPFAM" id="SSF53474">
    <property type="entry name" value="alpha/beta-Hydrolases"/>
    <property type="match status" value="1"/>
</dbReference>
<evidence type="ECO:0000256" key="1">
    <source>
        <dbReference type="ARBA" id="ARBA00022801"/>
    </source>
</evidence>
<feature type="domain" description="Peptidase S9 prolyl oligopeptidase catalytic" evidence="2">
    <location>
        <begin position="172"/>
        <end position="342"/>
    </location>
</feature>
<name>A0A486XMH1_9GAMM</name>